<keyword evidence="2 5" id="KW-0812">Transmembrane</keyword>
<dbReference type="AlphaFoldDB" id="A0A1H0DS10"/>
<keyword evidence="6" id="KW-0808">Transferase</keyword>
<dbReference type="Pfam" id="PF04191">
    <property type="entry name" value="PEMT"/>
    <property type="match status" value="1"/>
</dbReference>
<evidence type="ECO:0000256" key="4">
    <source>
        <dbReference type="ARBA" id="ARBA00023136"/>
    </source>
</evidence>
<reference evidence="7" key="1">
    <citation type="submission" date="2016-10" db="EMBL/GenBank/DDBJ databases">
        <authorList>
            <person name="Varghese N."/>
            <person name="Submissions S."/>
        </authorList>
    </citation>
    <scope>NUCLEOTIDE SEQUENCE [LARGE SCALE GENOMIC DNA]</scope>
    <source>
        <strain evidence="7">CGMCC 1.10369</strain>
    </source>
</reference>
<dbReference type="OrthoDB" id="272002at2"/>
<feature type="transmembrane region" description="Helical" evidence="5">
    <location>
        <begin position="6"/>
        <end position="32"/>
    </location>
</feature>
<dbReference type="Proteomes" id="UP000198778">
    <property type="component" value="Unassembled WGS sequence"/>
</dbReference>
<evidence type="ECO:0000313" key="7">
    <source>
        <dbReference type="Proteomes" id="UP000198778"/>
    </source>
</evidence>
<dbReference type="STRING" id="745820.SAMN04488053_10358"/>
<evidence type="ECO:0000313" key="6">
    <source>
        <dbReference type="EMBL" id="SDN72761.1"/>
    </source>
</evidence>
<comment type="subcellular location">
    <subcellularLocation>
        <location evidence="1">Endomembrane system</location>
        <topology evidence="1">Multi-pass membrane protein</topology>
    </subcellularLocation>
</comment>
<proteinExistence type="predicted"/>
<sequence>MQSNSIGAHVLAVLVLPFNVTILIPLLIILFSPSNFIWGLSFPINLALAFAASGLLTAGFLLLGMSIYSFKTAGKGTLAPWHPTNKLVVDGPYRYTRNPMISGVGFILIGETLLIGSWLMLVYAASFLIINHVYFIKVEEPYLSKKFSSDYDLYKNNVPRWIPRLTPFSLKRED</sequence>
<keyword evidence="4 5" id="KW-0472">Membrane</keyword>
<dbReference type="RefSeq" id="WP_090841946.1">
    <property type="nucleotide sequence ID" value="NZ_FNIL01000003.1"/>
</dbReference>
<protein>
    <submittedName>
        <fullName evidence="6">Protein-S-isoprenylcysteine O-methyltransferase Ste14</fullName>
    </submittedName>
</protein>
<dbReference type="GO" id="GO:0012505">
    <property type="term" value="C:endomembrane system"/>
    <property type="evidence" value="ECO:0007669"/>
    <property type="project" value="UniProtKB-SubCell"/>
</dbReference>
<dbReference type="InterPro" id="IPR007318">
    <property type="entry name" value="Phopholipid_MeTrfase"/>
</dbReference>
<dbReference type="Gene3D" id="1.20.120.1630">
    <property type="match status" value="1"/>
</dbReference>
<evidence type="ECO:0000256" key="2">
    <source>
        <dbReference type="ARBA" id="ARBA00022692"/>
    </source>
</evidence>
<keyword evidence="6" id="KW-0489">Methyltransferase</keyword>
<evidence type="ECO:0000256" key="5">
    <source>
        <dbReference type="SAM" id="Phobius"/>
    </source>
</evidence>
<keyword evidence="3 5" id="KW-1133">Transmembrane helix</keyword>
<dbReference type="EMBL" id="FNIL01000003">
    <property type="protein sequence ID" value="SDN72761.1"/>
    <property type="molecule type" value="Genomic_DNA"/>
</dbReference>
<name>A0A1H0DS10_9BACI</name>
<dbReference type="GO" id="GO:0032259">
    <property type="term" value="P:methylation"/>
    <property type="evidence" value="ECO:0007669"/>
    <property type="project" value="UniProtKB-KW"/>
</dbReference>
<dbReference type="GO" id="GO:0008168">
    <property type="term" value="F:methyltransferase activity"/>
    <property type="evidence" value="ECO:0007669"/>
    <property type="project" value="UniProtKB-KW"/>
</dbReference>
<evidence type="ECO:0000256" key="1">
    <source>
        <dbReference type="ARBA" id="ARBA00004127"/>
    </source>
</evidence>
<keyword evidence="7" id="KW-1185">Reference proteome</keyword>
<organism evidence="6 7">
    <name type="scientific">Alkalicoccus daliensis</name>
    <dbReference type="NCBI Taxonomy" id="745820"/>
    <lineage>
        <taxon>Bacteria</taxon>
        <taxon>Bacillati</taxon>
        <taxon>Bacillota</taxon>
        <taxon>Bacilli</taxon>
        <taxon>Bacillales</taxon>
        <taxon>Bacillaceae</taxon>
        <taxon>Alkalicoccus</taxon>
    </lineage>
</organism>
<evidence type="ECO:0000256" key="3">
    <source>
        <dbReference type="ARBA" id="ARBA00022989"/>
    </source>
</evidence>
<feature type="transmembrane region" description="Helical" evidence="5">
    <location>
        <begin position="44"/>
        <end position="68"/>
    </location>
</feature>
<accession>A0A1H0DS10</accession>
<gene>
    <name evidence="6" type="ORF">SAMN04488053_10358</name>
</gene>